<dbReference type="InterPro" id="IPR000160">
    <property type="entry name" value="GGDEF_dom"/>
</dbReference>
<keyword evidence="2" id="KW-0812">Transmembrane</keyword>
<dbReference type="InterPro" id="IPR029787">
    <property type="entry name" value="Nucleotide_cyclase"/>
</dbReference>
<proteinExistence type="predicted"/>
<feature type="domain" description="GGDEF" evidence="4">
    <location>
        <begin position="275"/>
        <end position="408"/>
    </location>
</feature>
<gene>
    <name evidence="5" type="ORF">SAMN05444336_10441</name>
</gene>
<evidence type="ECO:0000259" key="4">
    <source>
        <dbReference type="PROSITE" id="PS50887"/>
    </source>
</evidence>
<evidence type="ECO:0000313" key="5">
    <source>
        <dbReference type="EMBL" id="SDX24058.1"/>
    </source>
</evidence>
<dbReference type="Gene3D" id="3.20.20.450">
    <property type="entry name" value="EAL domain"/>
    <property type="match status" value="1"/>
</dbReference>
<dbReference type="InterPro" id="IPR043128">
    <property type="entry name" value="Rev_trsase/Diguanyl_cyclase"/>
</dbReference>
<keyword evidence="1" id="KW-0175">Coiled coil</keyword>
<dbReference type="OrthoDB" id="9814202at2"/>
<feature type="transmembrane region" description="Helical" evidence="2">
    <location>
        <begin position="203"/>
        <end position="223"/>
    </location>
</feature>
<dbReference type="InterPro" id="IPR050706">
    <property type="entry name" value="Cyclic-di-GMP_PDE-like"/>
</dbReference>
<dbReference type="GO" id="GO:0071111">
    <property type="term" value="F:cyclic-guanylate-specific phosphodiesterase activity"/>
    <property type="evidence" value="ECO:0007669"/>
    <property type="project" value="InterPro"/>
</dbReference>
<dbReference type="AlphaFoldDB" id="A0A1H3A4D1"/>
<evidence type="ECO:0000259" key="3">
    <source>
        <dbReference type="PROSITE" id="PS50883"/>
    </source>
</evidence>
<dbReference type="PROSITE" id="PS50887">
    <property type="entry name" value="GGDEF"/>
    <property type="match status" value="1"/>
</dbReference>
<dbReference type="STRING" id="356660.SAMN05444336_10441"/>
<dbReference type="SMART" id="SM00267">
    <property type="entry name" value="GGDEF"/>
    <property type="match status" value="1"/>
</dbReference>
<sequence length="703" mass="74780">MPGDMSAKLTLAAILGLFAIYAAGCGALMLRQAEAMRSADLSVQAMQAEETQAAALARQARRLLDPDADRAEALDRFSALLRGFRSGRFAQPRLEDETPRQGDALNGEDEAARAFQSLMRAAAAIAESAGADDWDAGSERFDAFRDASPGASSSPAGALATADQEALAQDLEAAAHALAFAHRGRLNRERLEASRAESRLRNLALAGLGGGAALFFGLVRFGLAPLARRMNSRADTLESLLARERAEATHDAATGLLNSRGVRERLAKAMAAPDCRPALLHLALDHARLTRGALGADRTDPALRAAARRLAALLRPGETLARVGLGEFVVALDHVAAPNQAEAVARRLIDGMNRTIVEDGEVLSLPVRAGVAVSLQRDRDPDALLSDAALALDEAVRAGDRRCALYAPAIRAAQEARALTAVELAGAFSRGEIVPYFQPQVHLGTGALLGFESLVRWRHPERGVLGPSEFVRIAEETGQIERMGDVAMRASLAALAEWRNLGLGVHHVAVNVSARELRDPALADKLAWDVDAAGLSPRNVALEVLESVLVEDDHDPAIRTVAALAAAGFSVELDDFGTGHASINNLLKMRVHRIKIDRAFVTALDRREESRKIVGGIVGLASSLGIQTLAEGVETTEEAAAARALGCELAQGFLIGRPMPREAAERWIRHWDAEAFMRALTGVEDAAPGLSGRAFAPGRMRQG</sequence>
<dbReference type="SUPFAM" id="SSF141868">
    <property type="entry name" value="EAL domain-like"/>
    <property type="match status" value="1"/>
</dbReference>
<dbReference type="PANTHER" id="PTHR33121:SF70">
    <property type="entry name" value="SIGNALING PROTEIN YKOW"/>
    <property type="match status" value="1"/>
</dbReference>
<dbReference type="InterPro" id="IPR001633">
    <property type="entry name" value="EAL_dom"/>
</dbReference>
<dbReference type="EMBL" id="FNMZ01000004">
    <property type="protein sequence ID" value="SDX24058.1"/>
    <property type="molecule type" value="Genomic_DNA"/>
</dbReference>
<dbReference type="Proteomes" id="UP000199118">
    <property type="component" value="Unassembled WGS sequence"/>
</dbReference>
<name>A0A1H3A4D1_9RHOB</name>
<organism evidence="5 6">
    <name type="scientific">Albimonas donghaensis</name>
    <dbReference type="NCBI Taxonomy" id="356660"/>
    <lineage>
        <taxon>Bacteria</taxon>
        <taxon>Pseudomonadati</taxon>
        <taxon>Pseudomonadota</taxon>
        <taxon>Alphaproteobacteria</taxon>
        <taxon>Rhodobacterales</taxon>
        <taxon>Paracoccaceae</taxon>
        <taxon>Albimonas</taxon>
    </lineage>
</organism>
<dbReference type="PANTHER" id="PTHR33121">
    <property type="entry name" value="CYCLIC DI-GMP PHOSPHODIESTERASE PDEF"/>
    <property type="match status" value="1"/>
</dbReference>
<evidence type="ECO:0000313" key="6">
    <source>
        <dbReference type="Proteomes" id="UP000199118"/>
    </source>
</evidence>
<evidence type="ECO:0000256" key="2">
    <source>
        <dbReference type="SAM" id="Phobius"/>
    </source>
</evidence>
<dbReference type="InterPro" id="IPR035919">
    <property type="entry name" value="EAL_sf"/>
</dbReference>
<dbReference type="CDD" id="cd01948">
    <property type="entry name" value="EAL"/>
    <property type="match status" value="1"/>
</dbReference>
<dbReference type="SMART" id="SM00052">
    <property type="entry name" value="EAL"/>
    <property type="match status" value="1"/>
</dbReference>
<dbReference type="NCBIfam" id="TIGR00254">
    <property type="entry name" value="GGDEF"/>
    <property type="match status" value="1"/>
</dbReference>
<dbReference type="Pfam" id="PF00990">
    <property type="entry name" value="GGDEF"/>
    <property type="match status" value="1"/>
</dbReference>
<accession>A0A1H3A4D1</accession>
<protein>
    <submittedName>
        <fullName evidence="5">Diguanylate cyclase (GGDEF) domain-containing protein</fullName>
    </submittedName>
</protein>
<keyword evidence="2" id="KW-1133">Transmembrane helix</keyword>
<feature type="domain" description="EAL" evidence="3">
    <location>
        <begin position="417"/>
        <end position="672"/>
    </location>
</feature>
<dbReference type="SUPFAM" id="SSF55073">
    <property type="entry name" value="Nucleotide cyclase"/>
    <property type="match status" value="1"/>
</dbReference>
<keyword evidence="6" id="KW-1185">Reference proteome</keyword>
<dbReference type="Gene3D" id="3.30.70.270">
    <property type="match status" value="1"/>
</dbReference>
<keyword evidence="2" id="KW-0472">Membrane</keyword>
<dbReference type="Pfam" id="PF00563">
    <property type="entry name" value="EAL"/>
    <property type="match status" value="1"/>
</dbReference>
<feature type="coiled-coil region" evidence="1">
    <location>
        <begin position="186"/>
        <end position="247"/>
    </location>
</feature>
<dbReference type="PROSITE" id="PS50883">
    <property type="entry name" value="EAL"/>
    <property type="match status" value="1"/>
</dbReference>
<reference evidence="5 6" key="1">
    <citation type="submission" date="2016-10" db="EMBL/GenBank/DDBJ databases">
        <authorList>
            <person name="de Groot N.N."/>
        </authorList>
    </citation>
    <scope>NUCLEOTIDE SEQUENCE [LARGE SCALE GENOMIC DNA]</scope>
    <source>
        <strain evidence="5 6">DSM 17890</strain>
    </source>
</reference>
<evidence type="ECO:0000256" key="1">
    <source>
        <dbReference type="SAM" id="Coils"/>
    </source>
</evidence>